<proteinExistence type="predicted"/>
<sequence>MHFMNSYTSWFTKGKSLLLKSVTWGICTASRPYARDRVFQIPTGSYYTSVSEEDQSQDSLISKLLRWVAASVILEKVLESLKTLFSPEIKNARTLQALLENVERSVKFQTSRVTFYRYFSLLTHCLTMKN</sequence>
<organism evidence="1 2">
    <name type="scientific">Stephania yunnanensis</name>
    <dbReference type="NCBI Taxonomy" id="152371"/>
    <lineage>
        <taxon>Eukaryota</taxon>
        <taxon>Viridiplantae</taxon>
        <taxon>Streptophyta</taxon>
        <taxon>Embryophyta</taxon>
        <taxon>Tracheophyta</taxon>
        <taxon>Spermatophyta</taxon>
        <taxon>Magnoliopsida</taxon>
        <taxon>Ranunculales</taxon>
        <taxon>Menispermaceae</taxon>
        <taxon>Menispermoideae</taxon>
        <taxon>Cissampelideae</taxon>
        <taxon>Stephania</taxon>
    </lineage>
</organism>
<protein>
    <submittedName>
        <fullName evidence="1">Uncharacterized protein</fullName>
    </submittedName>
</protein>
<dbReference type="AlphaFoldDB" id="A0AAP0EUI9"/>
<evidence type="ECO:0000313" key="2">
    <source>
        <dbReference type="Proteomes" id="UP001420932"/>
    </source>
</evidence>
<reference evidence="1 2" key="1">
    <citation type="submission" date="2024-01" db="EMBL/GenBank/DDBJ databases">
        <title>Genome assemblies of Stephania.</title>
        <authorList>
            <person name="Yang L."/>
        </authorList>
    </citation>
    <scope>NUCLEOTIDE SEQUENCE [LARGE SCALE GENOMIC DNA]</scope>
    <source>
        <strain evidence="1">YNDBR</strain>
        <tissue evidence="1">Leaf</tissue>
    </source>
</reference>
<dbReference type="EMBL" id="JBBNAF010000011">
    <property type="protein sequence ID" value="KAK9098540.1"/>
    <property type="molecule type" value="Genomic_DNA"/>
</dbReference>
<keyword evidence="2" id="KW-1185">Reference proteome</keyword>
<dbReference type="Proteomes" id="UP001420932">
    <property type="component" value="Unassembled WGS sequence"/>
</dbReference>
<gene>
    <name evidence="1" type="ORF">Syun_025585</name>
</gene>
<name>A0AAP0EUI9_9MAGN</name>
<evidence type="ECO:0000313" key="1">
    <source>
        <dbReference type="EMBL" id="KAK9098540.1"/>
    </source>
</evidence>
<comment type="caution">
    <text evidence="1">The sequence shown here is derived from an EMBL/GenBank/DDBJ whole genome shotgun (WGS) entry which is preliminary data.</text>
</comment>
<accession>A0AAP0EUI9</accession>